<dbReference type="SMART" id="SM00342">
    <property type="entry name" value="HTH_ARAC"/>
    <property type="match status" value="1"/>
</dbReference>
<sequence>MDSIKMDLDGRLKETINFQSEMLHYGLYTSGYKRIFQADIPWHWHDEFEFGTITGGSVAYQTSRRTITLHKGDGIFINSGVLHYLHPIEPFENARLQTQFFDRTFLAGAPGSLLDIRYVTPVQEMRQLDVIPFYRDDPESARFLDRMQEGVRLCLEKGEFFELRLRSLFSELWETIYRCAMQSRDASKGVRDVLEDGRIKQMILYIQKHFPEKLTVASIAASIPVSERECYRLFQSSIGVTPVEYLLSVRLQNACLMLMNTRKTVLDIALETGFGSSSYFGRVFYRNYHLTPVQYRKLSRSKAQVSKT</sequence>
<dbReference type="GO" id="GO:0043565">
    <property type="term" value="F:sequence-specific DNA binding"/>
    <property type="evidence" value="ECO:0007669"/>
    <property type="project" value="InterPro"/>
</dbReference>
<evidence type="ECO:0000259" key="4">
    <source>
        <dbReference type="PROSITE" id="PS01124"/>
    </source>
</evidence>
<dbReference type="EMBL" id="DVHF01000131">
    <property type="protein sequence ID" value="HIR58079.1"/>
    <property type="molecule type" value="Genomic_DNA"/>
</dbReference>
<dbReference type="Gene3D" id="2.60.120.10">
    <property type="entry name" value="Jelly Rolls"/>
    <property type="match status" value="1"/>
</dbReference>
<evidence type="ECO:0000256" key="1">
    <source>
        <dbReference type="ARBA" id="ARBA00023015"/>
    </source>
</evidence>
<feature type="domain" description="HTH araC/xylS-type" evidence="4">
    <location>
        <begin position="200"/>
        <end position="298"/>
    </location>
</feature>
<dbReference type="SUPFAM" id="SSF46689">
    <property type="entry name" value="Homeodomain-like"/>
    <property type="match status" value="2"/>
</dbReference>
<keyword evidence="1" id="KW-0805">Transcription regulation</keyword>
<organism evidence="5 6">
    <name type="scientific">Candidatus Gallacutalibacter pullicola</name>
    <dbReference type="NCBI Taxonomy" id="2840830"/>
    <lineage>
        <taxon>Bacteria</taxon>
        <taxon>Bacillati</taxon>
        <taxon>Bacillota</taxon>
        <taxon>Clostridia</taxon>
        <taxon>Eubacteriales</taxon>
        <taxon>Candidatus Gallacutalibacter</taxon>
    </lineage>
</organism>
<protein>
    <submittedName>
        <fullName evidence="5">Helix-turn-helix domain-containing protein</fullName>
    </submittedName>
</protein>
<keyword evidence="2" id="KW-0238">DNA-binding</keyword>
<dbReference type="InterPro" id="IPR011051">
    <property type="entry name" value="RmlC_Cupin_sf"/>
</dbReference>
<dbReference type="InterPro" id="IPR009057">
    <property type="entry name" value="Homeodomain-like_sf"/>
</dbReference>
<dbReference type="SUPFAM" id="SSF51182">
    <property type="entry name" value="RmlC-like cupins"/>
    <property type="match status" value="1"/>
</dbReference>
<dbReference type="InterPro" id="IPR020449">
    <property type="entry name" value="Tscrpt_reg_AraC-type_HTH"/>
</dbReference>
<evidence type="ECO:0000313" key="6">
    <source>
        <dbReference type="Proteomes" id="UP000886785"/>
    </source>
</evidence>
<gene>
    <name evidence="5" type="ORF">IAA54_10455</name>
</gene>
<comment type="caution">
    <text evidence="5">The sequence shown here is derived from an EMBL/GenBank/DDBJ whole genome shotgun (WGS) entry which is preliminary data.</text>
</comment>
<name>A0A9D1DS54_9FIRM</name>
<dbReference type="PRINTS" id="PR00032">
    <property type="entry name" value="HTHARAC"/>
</dbReference>
<evidence type="ECO:0000256" key="2">
    <source>
        <dbReference type="ARBA" id="ARBA00023125"/>
    </source>
</evidence>
<dbReference type="PANTHER" id="PTHR43280">
    <property type="entry name" value="ARAC-FAMILY TRANSCRIPTIONAL REGULATOR"/>
    <property type="match status" value="1"/>
</dbReference>
<reference evidence="5" key="2">
    <citation type="journal article" date="2021" name="PeerJ">
        <title>Extensive microbial diversity within the chicken gut microbiome revealed by metagenomics and culture.</title>
        <authorList>
            <person name="Gilroy R."/>
            <person name="Ravi A."/>
            <person name="Getino M."/>
            <person name="Pursley I."/>
            <person name="Horton D.L."/>
            <person name="Alikhan N.F."/>
            <person name="Baker D."/>
            <person name="Gharbi K."/>
            <person name="Hall N."/>
            <person name="Watson M."/>
            <person name="Adriaenssens E.M."/>
            <person name="Foster-Nyarko E."/>
            <person name="Jarju S."/>
            <person name="Secka A."/>
            <person name="Antonio M."/>
            <person name="Oren A."/>
            <person name="Chaudhuri R.R."/>
            <person name="La Ragione R."/>
            <person name="Hildebrand F."/>
            <person name="Pallen M.J."/>
        </authorList>
    </citation>
    <scope>NUCLEOTIDE SEQUENCE</scope>
    <source>
        <strain evidence="5">ChiSjej1B19-7085</strain>
    </source>
</reference>
<accession>A0A9D1DS54</accession>
<dbReference type="CDD" id="cd02208">
    <property type="entry name" value="cupin_RmlC-like"/>
    <property type="match status" value="1"/>
</dbReference>
<dbReference type="PANTHER" id="PTHR43280:SF2">
    <property type="entry name" value="HTH-TYPE TRANSCRIPTIONAL REGULATOR EXSA"/>
    <property type="match status" value="1"/>
</dbReference>
<evidence type="ECO:0000313" key="5">
    <source>
        <dbReference type="EMBL" id="HIR58079.1"/>
    </source>
</evidence>
<dbReference type="Pfam" id="PF02311">
    <property type="entry name" value="AraC_binding"/>
    <property type="match status" value="1"/>
</dbReference>
<dbReference type="Gene3D" id="1.10.10.60">
    <property type="entry name" value="Homeodomain-like"/>
    <property type="match status" value="2"/>
</dbReference>
<dbReference type="PROSITE" id="PS01124">
    <property type="entry name" value="HTH_ARAC_FAMILY_2"/>
    <property type="match status" value="1"/>
</dbReference>
<dbReference type="Pfam" id="PF12833">
    <property type="entry name" value="HTH_18"/>
    <property type="match status" value="1"/>
</dbReference>
<dbReference type="InterPro" id="IPR014710">
    <property type="entry name" value="RmlC-like_jellyroll"/>
</dbReference>
<dbReference type="GO" id="GO:0003700">
    <property type="term" value="F:DNA-binding transcription factor activity"/>
    <property type="evidence" value="ECO:0007669"/>
    <property type="project" value="InterPro"/>
</dbReference>
<dbReference type="InterPro" id="IPR018060">
    <property type="entry name" value="HTH_AraC"/>
</dbReference>
<evidence type="ECO:0000256" key="3">
    <source>
        <dbReference type="ARBA" id="ARBA00023163"/>
    </source>
</evidence>
<proteinExistence type="predicted"/>
<dbReference type="AlphaFoldDB" id="A0A9D1DS54"/>
<dbReference type="Proteomes" id="UP000886785">
    <property type="component" value="Unassembled WGS sequence"/>
</dbReference>
<reference evidence="5" key="1">
    <citation type="submission" date="2020-10" db="EMBL/GenBank/DDBJ databases">
        <authorList>
            <person name="Gilroy R."/>
        </authorList>
    </citation>
    <scope>NUCLEOTIDE SEQUENCE</scope>
    <source>
        <strain evidence="5">ChiSjej1B19-7085</strain>
    </source>
</reference>
<dbReference type="InterPro" id="IPR003313">
    <property type="entry name" value="AraC-bd"/>
</dbReference>
<keyword evidence="3" id="KW-0804">Transcription</keyword>